<proteinExistence type="predicted"/>
<feature type="chain" id="PRO_5046100816" evidence="1">
    <location>
        <begin position="20"/>
        <end position="170"/>
    </location>
</feature>
<name>A0ABP7X598_9SPHI</name>
<evidence type="ECO:0000313" key="3">
    <source>
        <dbReference type="Proteomes" id="UP001500841"/>
    </source>
</evidence>
<organism evidence="2 3">
    <name type="scientific">Mucilaginibacter panaciglaebae</name>
    <dbReference type="NCBI Taxonomy" id="502331"/>
    <lineage>
        <taxon>Bacteria</taxon>
        <taxon>Pseudomonadati</taxon>
        <taxon>Bacteroidota</taxon>
        <taxon>Sphingobacteriia</taxon>
        <taxon>Sphingobacteriales</taxon>
        <taxon>Sphingobacteriaceae</taxon>
        <taxon>Mucilaginibacter</taxon>
    </lineage>
</organism>
<evidence type="ECO:0000256" key="1">
    <source>
        <dbReference type="SAM" id="SignalP"/>
    </source>
</evidence>
<gene>
    <name evidence="2" type="ORF">GCM10022392_33230</name>
</gene>
<protein>
    <submittedName>
        <fullName evidence="2">Uncharacterized protein</fullName>
    </submittedName>
</protein>
<comment type="caution">
    <text evidence="2">The sequence shown here is derived from an EMBL/GenBank/DDBJ whole genome shotgun (WGS) entry which is preliminary data.</text>
</comment>
<dbReference type="RefSeq" id="WP_345107168.1">
    <property type="nucleotide sequence ID" value="NZ_BAABCV010000015.1"/>
</dbReference>
<evidence type="ECO:0000313" key="2">
    <source>
        <dbReference type="EMBL" id="GAA4104945.1"/>
    </source>
</evidence>
<dbReference type="EMBL" id="BAABCV010000015">
    <property type="protein sequence ID" value="GAA4104945.1"/>
    <property type="molecule type" value="Genomic_DNA"/>
</dbReference>
<reference evidence="3" key="1">
    <citation type="journal article" date="2019" name="Int. J. Syst. Evol. Microbiol.">
        <title>The Global Catalogue of Microorganisms (GCM) 10K type strain sequencing project: providing services to taxonomists for standard genome sequencing and annotation.</title>
        <authorList>
            <consortium name="The Broad Institute Genomics Platform"/>
            <consortium name="The Broad Institute Genome Sequencing Center for Infectious Disease"/>
            <person name="Wu L."/>
            <person name="Ma J."/>
        </authorList>
    </citation>
    <scope>NUCLEOTIDE SEQUENCE [LARGE SCALE GENOMIC DNA]</scope>
    <source>
        <strain evidence="3">JCM 17085</strain>
    </source>
</reference>
<accession>A0ABP7X598</accession>
<dbReference type="Proteomes" id="UP001500841">
    <property type="component" value="Unassembled WGS sequence"/>
</dbReference>
<keyword evidence="3" id="KW-1185">Reference proteome</keyword>
<feature type="signal peptide" evidence="1">
    <location>
        <begin position="1"/>
        <end position="19"/>
    </location>
</feature>
<sequence length="170" mass="19187">MKYYITFLSAIFFASICFGQQIEFANMASITPPGRMQKMQHSEVLNITHQKLGKHPSLQSFINDHPDNMYKVDNILVLVKTVPKSPSFKLETQRKLFQRSGSTSIETLGGKKFLITFDTTLNDIAVYHFFCVNSSNTTQVGGLVTADIKDKEKAKAVIYDIVKGIKFKVQ</sequence>
<keyword evidence="1" id="KW-0732">Signal</keyword>